<evidence type="ECO:0000259" key="6">
    <source>
        <dbReference type="SMART" id="SM00382"/>
    </source>
</evidence>
<evidence type="ECO:0000256" key="1">
    <source>
        <dbReference type="ARBA" id="ARBA00009625"/>
    </source>
</evidence>
<dbReference type="SMART" id="SM00382">
    <property type="entry name" value="AAA"/>
    <property type="match status" value="1"/>
</dbReference>
<dbReference type="KEGG" id="sfu:Sfum_0456"/>
<evidence type="ECO:0000256" key="4">
    <source>
        <dbReference type="ARBA" id="ARBA00023134"/>
    </source>
</evidence>
<dbReference type="GO" id="GO:0003924">
    <property type="term" value="F:GTPase activity"/>
    <property type="evidence" value="ECO:0007669"/>
    <property type="project" value="InterPro"/>
</dbReference>
<dbReference type="eggNOG" id="COG1703">
    <property type="taxonomic scope" value="Bacteria"/>
</dbReference>
<dbReference type="InterPro" id="IPR005129">
    <property type="entry name" value="GTPase_ArgK"/>
</dbReference>
<evidence type="ECO:0000256" key="3">
    <source>
        <dbReference type="ARBA" id="ARBA00022801"/>
    </source>
</evidence>
<evidence type="ECO:0000313" key="8">
    <source>
        <dbReference type="Proteomes" id="UP000001784"/>
    </source>
</evidence>
<keyword evidence="5" id="KW-0143">Chaperone</keyword>
<dbReference type="FunCoup" id="A0LFF4">
    <property type="interactions" value="387"/>
</dbReference>
<dbReference type="Gene3D" id="3.40.50.300">
    <property type="entry name" value="P-loop containing nucleotide triphosphate hydrolases"/>
    <property type="match status" value="1"/>
</dbReference>
<proteinExistence type="inferred from homology"/>
<evidence type="ECO:0000256" key="2">
    <source>
        <dbReference type="ARBA" id="ARBA00022741"/>
    </source>
</evidence>
<keyword evidence="4" id="KW-0342">GTP-binding</keyword>
<protein>
    <submittedName>
        <fullName evidence="7">LAO/AO transport system ATPase</fullName>
    </submittedName>
</protein>
<dbReference type="CDD" id="cd03114">
    <property type="entry name" value="MMAA-like"/>
    <property type="match status" value="1"/>
</dbReference>
<dbReference type="EMBL" id="CP000478">
    <property type="protein sequence ID" value="ABK16156.1"/>
    <property type="molecule type" value="Genomic_DNA"/>
</dbReference>
<dbReference type="Pfam" id="PF03308">
    <property type="entry name" value="MeaB"/>
    <property type="match status" value="1"/>
</dbReference>
<dbReference type="InterPro" id="IPR052040">
    <property type="entry name" value="GTPase/Isobutyryl-CoA_mutase"/>
</dbReference>
<dbReference type="PANTHER" id="PTHR43087">
    <property type="entry name" value="LYSINE/ARGININE/ORNITHINE TRANSPORT SYSTEM KINASE"/>
    <property type="match status" value="1"/>
</dbReference>
<dbReference type="GO" id="GO:0005525">
    <property type="term" value="F:GTP binding"/>
    <property type="evidence" value="ECO:0007669"/>
    <property type="project" value="UniProtKB-KW"/>
</dbReference>
<comment type="similarity">
    <text evidence="1">Belongs to the SIMIBI class G3E GTPase family. ArgK/MeaB subfamily.</text>
</comment>
<dbReference type="Proteomes" id="UP000001784">
    <property type="component" value="Chromosome"/>
</dbReference>
<dbReference type="HOGENOM" id="CLU_043725_1_0_7"/>
<dbReference type="InParanoid" id="A0LFF4"/>
<keyword evidence="3" id="KW-0378">Hydrolase</keyword>
<dbReference type="InterPro" id="IPR027417">
    <property type="entry name" value="P-loop_NTPase"/>
</dbReference>
<gene>
    <name evidence="7" type="ordered locus">Sfum_0456</name>
</gene>
<feature type="domain" description="AAA+ ATPase" evidence="6">
    <location>
        <begin position="44"/>
        <end position="188"/>
    </location>
</feature>
<dbReference type="InterPro" id="IPR003593">
    <property type="entry name" value="AAA+_ATPase"/>
</dbReference>
<keyword evidence="2" id="KW-0547">Nucleotide-binding</keyword>
<name>A0LFF4_SYNFM</name>
<sequence length="325" mass="36089">MATDYVKEILEGTHRYAARLITWLEDEDPRGHEVMERLYPHTGKAYVIGITGSPGAGKSTLTDKLTRVIRQEGLTVGIVAVDPSSPFTGGAILGDRVRMSELSEDSGVYIRSMATRGFLGGMAKATGDVVKVLDAFGQDIIIIETVGVGQDEVDVIGIADTTCLILVPGLGDAIQSMKAGIMEIADVFVVNKADRPGADQLAAEVCHRVEQDAHIKPTDWNPPVTRTVAVNDEGTTELWQSIQRHRQFLHESGKFIEKRRQHTCDETLRMIHNELFRIVRSQLETSGQLDHLVEDILDRKRDPYSIMRQIVNKWLSIPQKHKEAS</sequence>
<dbReference type="STRING" id="335543.Sfum_0456"/>
<dbReference type="PANTHER" id="PTHR43087:SF1">
    <property type="entry name" value="LAO_AO TRANSPORT SYSTEM ATPASE"/>
    <property type="match status" value="1"/>
</dbReference>
<keyword evidence="8" id="KW-1185">Reference proteome</keyword>
<dbReference type="RefSeq" id="WP_011697329.1">
    <property type="nucleotide sequence ID" value="NC_008554.1"/>
</dbReference>
<dbReference type="NCBIfam" id="TIGR00750">
    <property type="entry name" value="lao"/>
    <property type="match status" value="1"/>
</dbReference>
<dbReference type="OrthoDB" id="9778292at2"/>
<organism evidence="7 8">
    <name type="scientific">Syntrophobacter fumaroxidans (strain DSM 10017 / MPOB)</name>
    <dbReference type="NCBI Taxonomy" id="335543"/>
    <lineage>
        <taxon>Bacteria</taxon>
        <taxon>Pseudomonadati</taxon>
        <taxon>Thermodesulfobacteriota</taxon>
        <taxon>Syntrophobacteria</taxon>
        <taxon>Syntrophobacterales</taxon>
        <taxon>Syntrophobacteraceae</taxon>
        <taxon>Syntrophobacter</taxon>
    </lineage>
</organism>
<dbReference type="AlphaFoldDB" id="A0LFF4"/>
<reference evidence="7 8" key="1">
    <citation type="submission" date="2006-10" db="EMBL/GenBank/DDBJ databases">
        <title>Complete sequence of Syntrophobacter fumaroxidans MPOB.</title>
        <authorList>
            <consortium name="US DOE Joint Genome Institute"/>
            <person name="Copeland A."/>
            <person name="Lucas S."/>
            <person name="Lapidus A."/>
            <person name="Barry K."/>
            <person name="Detter J.C."/>
            <person name="Glavina del Rio T."/>
            <person name="Hammon N."/>
            <person name="Israni S."/>
            <person name="Pitluck S."/>
            <person name="Goltsman E.G."/>
            <person name="Martinez M."/>
            <person name="Schmutz J."/>
            <person name="Larimer F."/>
            <person name="Land M."/>
            <person name="Hauser L."/>
            <person name="Kyrpides N."/>
            <person name="Kim E."/>
            <person name="Boone D.R."/>
            <person name="Brockman F."/>
            <person name="Culley D."/>
            <person name="Ferry J."/>
            <person name="Gunsalus R."/>
            <person name="McInerney M.J."/>
            <person name="Morrison M."/>
            <person name="Plugge C."/>
            <person name="Rohlin L."/>
            <person name="Scholten J."/>
            <person name="Sieber J."/>
            <person name="Stams A.J.M."/>
            <person name="Worm P."/>
            <person name="Henstra A.M."/>
            <person name="Richardson P."/>
        </authorList>
    </citation>
    <scope>NUCLEOTIDE SEQUENCE [LARGE SCALE GENOMIC DNA]</scope>
    <source>
        <strain evidence="8">DSM 10017 / MPOB</strain>
    </source>
</reference>
<evidence type="ECO:0000313" key="7">
    <source>
        <dbReference type="EMBL" id="ABK16156.1"/>
    </source>
</evidence>
<dbReference type="SUPFAM" id="SSF52540">
    <property type="entry name" value="P-loop containing nucleoside triphosphate hydrolases"/>
    <property type="match status" value="1"/>
</dbReference>
<accession>A0LFF4</accession>
<evidence type="ECO:0000256" key="5">
    <source>
        <dbReference type="ARBA" id="ARBA00023186"/>
    </source>
</evidence>